<proteinExistence type="predicted"/>
<feature type="region of interest" description="Disordered" evidence="3">
    <location>
        <begin position="73"/>
        <end position="223"/>
    </location>
</feature>
<dbReference type="Proteomes" id="UP001605036">
    <property type="component" value="Unassembled WGS sequence"/>
</dbReference>
<comment type="caution">
    <text evidence="5">The sequence shown here is derived from an EMBL/GenBank/DDBJ whole genome shotgun (WGS) entry which is preliminary data.</text>
</comment>
<feature type="coiled-coil region" evidence="2">
    <location>
        <begin position="240"/>
        <end position="267"/>
    </location>
</feature>
<protein>
    <recommendedName>
        <fullName evidence="4">RING-type domain-containing protein</fullName>
    </recommendedName>
</protein>
<dbReference type="SMART" id="SM00184">
    <property type="entry name" value="RING"/>
    <property type="match status" value="1"/>
</dbReference>
<keyword evidence="6" id="KW-1185">Reference proteome</keyword>
<feature type="compositionally biased region" description="Basic and acidic residues" evidence="3">
    <location>
        <begin position="144"/>
        <end position="163"/>
    </location>
</feature>
<evidence type="ECO:0000313" key="5">
    <source>
        <dbReference type="EMBL" id="KAL2613907.1"/>
    </source>
</evidence>
<accession>A0ABD1XY75</accession>
<reference evidence="5 6" key="1">
    <citation type="submission" date="2024-09" db="EMBL/GenBank/DDBJ databases">
        <title>Chromosome-scale assembly of Riccia fluitans.</title>
        <authorList>
            <person name="Paukszto L."/>
            <person name="Sawicki J."/>
            <person name="Karawczyk K."/>
            <person name="Piernik-Szablinska J."/>
            <person name="Szczecinska M."/>
            <person name="Mazdziarz M."/>
        </authorList>
    </citation>
    <scope>NUCLEOTIDE SEQUENCE [LARGE SCALE GENOMIC DNA]</scope>
    <source>
        <strain evidence="5">Rf_01</strain>
        <tissue evidence="5">Aerial parts of the thallus</tissue>
    </source>
</reference>
<evidence type="ECO:0000256" key="1">
    <source>
        <dbReference type="PROSITE-ProRule" id="PRU00175"/>
    </source>
</evidence>
<organism evidence="5 6">
    <name type="scientific">Riccia fluitans</name>
    <dbReference type="NCBI Taxonomy" id="41844"/>
    <lineage>
        <taxon>Eukaryota</taxon>
        <taxon>Viridiplantae</taxon>
        <taxon>Streptophyta</taxon>
        <taxon>Embryophyta</taxon>
        <taxon>Marchantiophyta</taxon>
        <taxon>Marchantiopsida</taxon>
        <taxon>Marchantiidae</taxon>
        <taxon>Marchantiales</taxon>
        <taxon>Ricciaceae</taxon>
        <taxon>Riccia</taxon>
    </lineage>
</organism>
<keyword evidence="2" id="KW-0175">Coiled coil</keyword>
<dbReference type="PROSITE" id="PS50089">
    <property type="entry name" value="ZF_RING_2"/>
    <property type="match status" value="1"/>
</dbReference>
<dbReference type="SUPFAM" id="SSF57850">
    <property type="entry name" value="RING/U-box"/>
    <property type="match status" value="1"/>
</dbReference>
<dbReference type="EMBL" id="JBHFFA010000007">
    <property type="protein sequence ID" value="KAL2613907.1"/>
    <property type="molecule type" value="Genomic_DNA"/>
</dbReference>
<dbReference type="GO" id="GO:0008270">
    <property type="term" value="F:zinc ion binding"/>
    <property type="evidence" value="ECO:0007669"/>
    <property type="project" value="UniProtKB-KW"/>
</dbReference>
<dbReference type="AlphaFoldDB" id="A0ABD1XY75"/>
<dbReference type="InterPro" id="IPR001841">
    <property type="entry name" value="Znf_RING"/>
</dbReference>
<name>A0ABD1XY75_9MARC</name>
<evidence type="ECO:0000259" key="4">
    <source>
        <dbReference type="PROSITE" id="PS50089"/>
    </source>
</evidence>
<dbReference type="Gene3D" id="3.30.40.10">
    <property type="entry name" value="Zinc/RING finger domain, C3HC4 (zinc finger)"/>
    <property type="match status" value="1"/>
</dbReference>
<keyword evidence="1" id="KW-0479">Metal-binding</keyword>
<keyword evidence="1" id="KW-0862">Zinc</keyword>
<evidence type="ECO:0000256" key="3">
    <source>
        <dbReference type="SAM" id="MobiDB-lite"/>
    </source>
</evidence>
<keyword evidence="1" id="KW-0863">Zinc-finger</keyword>
<sequence length="488" mass="55320">MRAANLTWNGKSTQVRKSFVFFAGLELHGIKIDWSIVNVHKGINRYSVEEKEKARKELWCMQVKFKGELCEPIDPDKRKRRRTWGSQTSNKRSRESENTESGERAEHTEAAASGPDGPDQVPVDQGRTHMPYGDTPADPSPAVDKGKAEIDEGPKKPNEKNLQKQDAAQMSRARRENIVANRLGGRVLAGSKPSQSSRIGSDRGHGQGGMDSPCPPRPPTQVEEKAGHVKGFVDQMLHDFKIANQERDGLQKQLEEAEKRLKDMEALHAKICMLEKEKEEMAKRVQFIQRLDLYELLTDKLRGHTIRGHPYAIASWENVNLTCTKKNTTFPKDIDKFKANMEDYPELKHALEQNKGLTKYKTDCSVCGDALGFLSHVKAGICEHKFHFNCFWEYASRSRQCPICWVPYPREMYDFFCTIFVPEGAEVINRDIGEVDTGEAGLHPEEFQGGDNEVDIVARDENKVFLVTEVSRALGTWRDQAGICRQSF</sequence>
<gene>
    <name evidence="5" type="ORF">R1flu_025599</name>
</gene>
<feature type="domain" description="RING-type" evidence="4">
    <location>
        <begin position="364"/>
        <end position="404"/>
    </location>
</feature>
<dbReference type="InterPro" id="IPR013083">
    <property type="entry name" value="Znf_RING/FYVE/PHD"/>
</dbReference>
<evidence type="ECO:0000313" key="6">
    <source>
        <dbReference type="Proteomes" id="UP001605036"/>
    </source>
</evidence>
<evidence type="ECO:0000256" key="2">
    <source>
        <dbReference type="SAM" id="Coils"/>
    </source>
</evidence>
<feature type="compositionally biased region" description="Basic and acidic residues" evidence="3">
    <location>
        <begin position="92"/>
        <end position="109"/>
    </location>
</feature>
<dbReference type="Pfam" id="PF13639">
    <property type="entry name" value="zf-RING_2"/>
    <property type="match status" value="1"/>
</dbReference>